<organism evidence="3 4">
    <name type="scientific">Miniimonas arenae</name>
    <dbReference type="NCBI Taxonomy" id="676201"/>
    <lineage>
        <taxon>Bacteria</taxon>
        <taxon>Bacillati</taxon>
        <taxon>Actinomycetota</taxon>
        <taxon>Actinomycetes</taxon>
        <taxon>Micrococcales</taxon>
        <taxon>Beutenbergiaceae</taxon>
        <taxon>Miniimonas</taxon>
    </lineage>
</organism>
<comment type="caution">
    <text evidence="3">The sequence shown here is derived from an EMBL/GenBank/DDBJ whole genome shotgun (WGS) entry which is preliminary data.</text>
</comment>
<dbReference type="PROSITE" id="PS50005">
    <property type="entry name" value="TPR"/>
    <property type="match status" value="1"/>
</dbReference>
<evidence type="ECO:0008006" key="5">
    <source>
        <dbReference type="Google" id="ProtNLM"/>
    </source>
</evidence>
<keyword evidence="2" id="KW-0812">Transmembrane</keyword>
<feature type="transmembrane region" description="Helical" evidence="2">
    <location>
        <begin position="38"/>
        <end position="59"/>
    </location>
</feature>
<accession>A0A5C5BHB9</accession>
<reference evidence="3 4" key="1">
    <citation type="submission" date="2019-06" db="EMBL/GenBank/DDBJ databases">
        <title>Draft genome sequence of Miniimonas arenae KCTC 19750T isolated from sea sand.</title>
        <authorList>
            <person name="Park S.-J."/>
        </authorList>
    </citation>
    <scope>NUCLEOTIDE SEQUENCE [LARGE SCALE GENOMIC DNA]</scope>
    <source>
        <strain evidence="3 4">KCTC 19750</strain>
    </source>
</reference>
<dbReference type="InterPro" id="IPR019734">
    <property type="entry name" value="TPR_rpt"/>
</dbReference>
<dbReference type="AlphaFoldDB" id="A0A5C5BHB9"/>
<proteinExistence type="predicted"/>
<dbReference type="InterPro" id="IPR011990">
    <property type="entry name" value="TPR-like_helical_dom_sf"/>
</dbReference>
<dbReference type="EMBL" id="VENP01000001">
    <property type="protein sequence ID" value="TNU77288.1"/>
    <property type="molecule type" value="Genomic_DNA"/>
</dbReference>
<keyword evidence="4" id="KW-1185">Reference proteome</keyword>
<keyword evidence="2" id="KW-0472">Membrane</keyword>
<sequence>MSRRARGIGVAAIAVALLLLYVWAVAWRGWALVTSGRAVGVALGLAVLIIPLLVVWFVVREVGQAMAVDALTKRLADEGGLHEDDLPRSPGGRIDRSVAAEQFLAARDAVAAEPDSWRAWFHLGWAYDAAGDRRHARESLRRAVRLERVERAGRRG</sequence>
<dbReference type="Gene3D" id="1.25.40.10">
    <property type="entry name" value="Tetratricopeptide repeat domain"/>
    <property type="match status" value="1"/>
</dbReference>
<feature type="repeat" description="TPR" evidence="1">
    <location>
        <begin position="117"/>
        <end position="150"/>
    </location>
</feature>
<evidence type="ECO:0000256" key="1">
    <source>
        <dbReference type="PROSITE-ProRule" id="PRU00339"/>
    </source>
</evidence>
<keyword evidence="2" id="KW-1133">Transmembrane helix</keyword>
<protein>
    <recommendedName>
        <fullName evidence="5">Tetratricopeptide repeat protein</fullName>
    </recommendedName>
</protein>
<dbReference type="SUPFAM" id="SSF48452">
    <property type="entry name" value="TPR-like"/>
    <property type="match status" value="1"/>
</dbReference>
<evidence type="ECO:0000256" key="2">
    <source>
        <dbReference type="SAM" id="Phobius"/>
    </source>
</evidence>
<gene>
    <name evidence="3" type="ORF">FH969_00525</name>
</gene>
<dbReference type="RefSeq" id="WP_108719648.1">
    <property type="nucleotide sequence ID" value="NZ_VENP01000001.1"/>
</dbReference>
<dbReference type="Proteomes" id="UP000313849">
    <property type="component" value="Unassembled WGS sequence"/>
</dbReference>
<evidence type="ECO:0000313" key="3">
    <source>
        <dbReference type="EMBL" id="TNU77288.1"/>
    </source>
</evidence>
<keyword evidence="1" id="KW-0802">TPR repeat</keyword>
<dbReference type="OrthoDB" id="4485518at2"/>
<evidence type="ECO:0000313" key="4">
    <source>
        <dbReference type="Proteomes" id="UP000313849"/>
    </source>
</evidence>
<name>A0A5C5BHB9_9MICO</name>
<feature type="transmembrane region" description="Helical" evidence="2">
    <location>
        <begin position="7"/>
        <end position="26"/>
    </location>
</feature>